<dbReference type="AlphaFoldDB" id="A0A839FUS9"/>
<accession>A0A839FUS9</accession>
<evidence type="ECO:0000256" key="1">
    <source>
        <dbReference type="SAM" id="Phobius"/>
    </source>
</evidence>
<feature type="transmembrane region" description="Helical" evidence="1">
    <location>
        <begin position="113"/>
        <end position="135"/>
    </location>
</feature>
<proteinExistence type="predicted"/>
<keyword evidence="1" id="KW-1133">Transmembrane helix</keyword>
<comment type="caution">
    <text evidence="2">The sequence shown here is derived from an EMBL/GenBank/DDBJ whole genome shotgun (WGS) entry which is preliminary data.</text>
</comment>
<evidence type="ECO:0000313" key="2">
    <source>
        <dbReference type="EMBL" id="MBA8922331.1"/>
    </source>
</evidence>
<name>A0A839FUS9_9MICC</name>
<reference evidence="2 3" key="1">
    <citation type="submission" date="2020-08" db="EMBL/GenBank/DDBJ databases">
        <title>Sequencing the genomes of 1000 actinobacteria strains.</title>
        <authorList>
            <person name="Klenk H.-P."/>
        </authorList>
    </citation>
    <scope>NUCLEOTIDE SEQUENCE [LARGE SCALE GENOMIC DNA]</scope>
    <source>
        <strain evidence="2 3">DSM 19081</strain>
    </source>
</reference>
<sequence length="144" mass="16010">MLSSSSDFTEDERKHLEFIQDVIARLSNSSARIKGWGVTVAIATYGYAATQHEPTVALLGLAAAVFFGLLDTNYLREERLFVKLYEQALTRSITAYSMKKDVFKPEVPRSSVIFSWSIVGFYGPLLVIGLLTLAWSSGNFECSD</sequence>
<dbReference type="RefSeq" id="WP_182495833.1">
    <property type="nucleotide sequence ID" value="NZ_BAAAKT010000004.1"/>
</dbReference>
<feature type="transmembrane region" description="Helical" evidence="1">
    <location>
        <begin position="56"/>
        <end position="75"/>
    </location>
</feature>
<evidence type="ECO:0000313" key="3">
    <source>
        <dbReference type="Proteomes" id="UP000546252"/>
    </source>
</evidence>
<organism evidence="2 3">
    <name type="scientific">Nesterenkonia jeotgali</name>
    <dbReference type="NCBI Taxonomy" id="317018"/>
    <lineage>
        <taxon>Bacteria</taxon>
        <taxon>Bacillati</taxon>
        <taxon>Actinomycetota</taxon>
        <taxon>Actinomycetes</taxon>
        <taxon>Micrococcales</taxon>
        <taxon>Micrococcaceae</taxon>
        <taxon>Nesterenkonia</taxon>
    </lineage>
</organism>
<gene>
    <name evidence="2" type="ORF">HNR24_002264</name>
</gene>
<protein>
    <submittedName>
        <fullName evidence="2">Uncharacterized protein</fullName>
    </submittedName>
</protein>
<keyword evidence="1" id="KW-0472">Membrane</keyword>
<dbReference type="Proteomes" id="UP000546252">
    <property type="component" value="Unassembled WGS sequence"/>
</dbReference>
<keyword evidence="1" id="KW-0812">Transmembrane</keyword>
<dbReference type="EMBL" id="JACJIH010000001">
    <property type="protein sequence ID" value="MBA8922331.1"/>
    <property type="molecule type" value="Genomic_DNA"/>
</dbReference>